<organism evidence="1 2">
    <name type="scientific">Flavobacterium frigoritolerans</name>
    <dbReference type="NCBI Taxonomy" id="2987686"/>
    <lineage>
        <taxon>Bacteria</taxon>
        <taxon>Pseudomonadati</taxon>
        <taxon>Bacteroidota</taxon>
        <taxon>Flavobacteriia</taxon>
        <taxon>Flavobacteriales</taxon>
        <taxon>Flavobacteriaceae</taxon>
        <taxon>Flavobacterium</taxon>
    </lineage>
</organism>
<dbReference type="EMBL" id="JAOZEV010000008">
    <property type="protein sequence ID" value="MCV9932945.1"/>
    <property type="molecule type" value="Genomic_DNA"/>
</dbReference>
<accession>A0A9X2ZLF0</accession>
<dbReference type="RefSeq" id="WP_264287185.1">
    <property type="nucleotide sequence ID" value="NZ_JAOZEV010000008.1"/>
</dbReference>
<protein>
    <submittedName>
        <fullName evidence="1">Uncharacterized protein</fullName>
    </submittedName>
</protein>
<proteinExistence type="predicted"/>
<dbReference type="AlphaFoldDB" id="A0A9X2ZLF0"/>
<evidence type="ECO:0000313" key="1">
    <source>
        <dbReference type="EMBL" id="MCV9932945.1"/>
    </source>
</evidence>
<sequence>MTRTEKILGTLFCLTMVFFIYLSNRDESKNNEMINKSKFTTIAKVYEIKSGKTYTYARFYFFFNQEKYYSGDYVSNDMRKTINRYYRVDLSSVDPKYSKIHLDQEVTDSIEIVKAGFKYK</sequence>
<dbReference type="Proteomes" id="UP001151133">
    <property type="component" value="Unassembled WGS sequence"/>
</dbReference>
<name>A0A9X2ZLF0_9FLAO</name>
<comment type="caution">
    <text evidence="1">The sequence shown here is derived from an EMBL/GenBank/DDBJ whole genome shotgun (WGS) entry which is preliminary data.</text>
</comment>
<evidence type="ECO:0000313" key="2">
    <source>
        <dbReference type="Proteomes" id="UP001151133"/>
    </source>
</evidence>
<reference evidence="1" key="1">
    <citation type="submission" date="2022-10" db="EMBL/GenBank/DDBJ databases">
        <title>Two novel species of Flavobacterium.</title>
        <authorList>
            <person name="Liu Q."/>
            <person name="Xin Y.-H."/>
        </authorList>
    </citation>
    <scope>NUCLEOTIDE SEQUENCE</scope>
    <source>
        <strain evidence="1">LS1R47</strain>
    </source>
</reference>
<gene>
    <name evidence="1" type="ORF">OIU80_11700</name>
</gene>
<keyword evidence="2" id="KW-1185">Reference proteome</keyword>